<sequence length="186" mass="20823">MLILVEFCCFGNILDYMRRHRRTFLNQINPDMDTFSIITRSQDKNTNSDGSANNNAVYITAGRVPCTNISTEGCLLHLSDKDSSIVASETEPPTTTTSTGIVQKSYQPLLDSNGTNFTSIQHSNKYSLRDSEMTCITLVSDTHNMEMPNLPQEAPNNSPPVSLCSRDLLCWSFQIARAMDYLQARK</sequence>
<reference evidence="1 2" key="1">
    <citation type="submission" date="2024-05" db="EMBL/GenBank/DDBJ databases">
        <authorList>
            <person name="Wallberg A."/>
        </authorList>
    </citation>
    <scope>NUCLEOTIDE SEQUENCE [LARGE SCALE GENOMIC DNA]</scope>
</reference>
<evidence type="ECO:0000313" key="2">
    <source>
        <dbReference type="Proteomes" id="UP001497623"/>
    </source>
</evidence>
<dbReference type="Proteomes" id="UP001497623">
    <property type="component" value="Unassembled WGS sequence"/>
</dbReference>
<name>A0AAV2RP35_MEGNR</name>
<dbReference type="AlphaFoldDB" id="A0AAV2RP35"/>
<proteinExistence type="predicted"/>
<evidence type="ECO:0000313" key="1">
    <source>
        <dbReference type="EMBL" id="CAL4129752.1"/>
    </source>
</evidence>
<comment type="caution">
    <text evidence="1">The sequence shown here is derived from an EMBL/GenBank/DDBJ whole genome shotgun (WGS) entry which is preliminary data.</text>
</comment>
<organism evidence="1 2">
    <name type="scientific">Meganyctiphanes norvegica</name>
    <name type="common">Northern krill</name>
    <name type="synonym">Thysanopoda norvegica</name>
    <dbReference type="NCBI Taxonomy" id="48144"/>
    <lineage>
        <taxon>Eukaryota</taxon>
        <taxon>Metazoa</taxon>
        <taxon>Ecdysozoa</taxon>
        <taxon>Arthropoda</taxon>
        <taxon>Crustacea</taxon>
        <taxon>Multicrustacea</taxon>
        <taxon>Malacostraca</taxon>
        <taxon>Eumalacostraca</taxon>
        <taxon>Eucarida</taxon>
        <taxon>Euphausiacea</taxon>
        <taxon>Euphausiidae</taxon>
        <taxon>Meganyctiphanes</taxon>
    </lineage>
</organism>
<feature type="non-terminal residue" evidence="1">
    <location>
        <position position="186"/>
    </location>
</feature>
<protein>
    <submittedName>
        <fullName evidence="1">Uncharacterized protein</fullName>
    </submittedName>
</protein>
<keyword evidence="2" id="KW-1185">Reference proteome</keyword>
<accession>A0AAV2RP35</accession>
<dbReference type="EMBL" id="CAXKWB010026206">
    <property type="protein sequence ID" value="CAL4129752.1"/>
    <property type="molecule type" value="Genomic_DNA"/>
</dbReference>
<gene>
    <name evidence="1" type="ORF">MNOR_LOCUS26354</name>
</gene>